<dbReference type="GO" id="GO:0006144">
    <property type="term" value="P:purine nucleobase metabolic process"/>
    <property type="evidence" value="ECO:0007669"/>
    <property type="project" value="UniProtKB-KW"/>
</dbReference>
<evidence type="ECO:0000259" key="8">
    <source>
        <dbReference type="Pfam" id="PF09349"/>
    </source>
</evidence>
<comment type="caution">
    <text evidence="9">The sequence shown here is derived from an EMBL/GenBank/DDBJ whole genome shotgun (WGS) entry which is preliminary data.</text>
</comment>
<dbReference type="PANTHER" id="PTHR43466">
    <property type="entry name" value="2-OXO-4-HYDROXY-4-CARBOXY-5-UREIDOIMIDAZOLINE DECARBOXYLASE-RELATED"/>
    <property type="match status" value="1"/>
</dbReference>
<dbReference type="NCBIfam" id="TIGR03180">
    <property type="entry name" value="UraD_2"/>
    <property type="match status" value="1"/>
</dbReference>
<evidence type="ECO:0000256" key="6">
    <source>
        <dbReference type="ARBA" id="ARBA00023239"/>
    </source>
</evidence>
<dbReference type="InterPro" id="IPR036778">
    <property type="entry name" value="OHCU_decarboxylase_sf"/>
</dbReference>
<name>A0A7K1UUV8_9NOCA</name>
<keyword evidence="4" id="KW-0659">Purine metabolism</keyword>
<evidence type="ECO:0000313" key="10">
    <source>
        <dbReference type="Proteomes" id="UP000466794"/>
    </source>
</evidence>
<dbReference type="AlphaFoldDB" id="A0A7K1UUV8"/>
<reference evidence="9 10" key="1">
    <citation type="submission" date="2019-12" db="EMBL/GenBank/DDBJ databases">
        <title>Nocardia sp. nov. ET3-3 isolated from soil.</title>
        <authorList>
            <person name="Kanchanasin P."/>
            <person name="Tanasupawat S."/>
            <person name="Yuki M."/>
            <person name="Kudo T."/>
        </authorList>
    </citation>
    <scope>NUCLEOTIDE SEQUENCE [LARGE SCALE GENOMIC DNA]</scope>
    <source>
        <strain evidence="9 10">ET3-3</strain>
    </source>
</reference>
<comment type="pathway">
    <text evidence="2">Purine metabolism; urate degradation; (S)-allantoin from urate: step 3/3.</text>
</comment>
<dbReference type="NCBIfam" id="NF010372">
    <property type="entry name" value="PRK13798.1"/>
    <property type="match status" value="1"/>
</dbReference>
<dbReference type="EC" id="4.1.1.97" evidence="3"/>
<dbReference type="InterPro" id="IPR017595">
    <property type="entry name" value="OHCU_decarboxylase-2"/>
</dbReference>
<dbReference type="PANTHER" id="PTHR43466:SF1">
    <property type="entry name" value="2-OXO-4-HYDROXY-4-CARBOXY-5-UREIDOIMIDAZOLINE DECARBOXYLASE-RELATED"/>
    <property type="match status" value="1"/>
</dbReference>
<accession>A0A7K1UUV8</accession>
<evidence type="ECO:0000256" key="4">
    <source>
        <dbReference type="ARBA" id="ARBA00022631"/>
    </source>
</evidence>
<sequence length="171" mass="18723">MSSRLEWLGSLSLEEAEAQLLTCNASRAWARKMVANRPYADESSLIAAAVTGVTELPWADIQEALDAHPRIGERTAAKHQSEQEAKWSADEQSGATDADAQVKADLAAANVAYEEHFGHVFLIRAAGRSAAEMLSELQIRLGNSVPDEQLVVRRELADITGLRVRKLLDCR</sequence>
<gene>
    <name evidence="9" type="primary">uraD</name>
    <name evidence="9" type="ORF">GPX89_12925</name>
</gene>
<evidence type="ECO:0000313" key="9">
    <source>
        <dbReference type="EMBL" id="MVU78144.1"/>
    </source>
</evidence>
<comment type="catalytic activity">
    <reaction evidence="1">
        <text>5-hydroxy-2-oxo-4-ureido-2,5-dihydro-1H-imidazole-5-carboxylate + H(+) = (S)-allantoin + CO2</text>
        <dbReference type="Rhea" id="RHEA:26301"/>
        <dbReference type="ChEBI" id="CHEBI:15378"/>
        <dbReference type="ChEBI" id="CHEBI:15678"/>
        <dbReference type="ChEBI" id="CHEBI:16526"/>
        <dbReference type="ChEBI" id="CHEBI:58639"/>
        <dbReference type="EC" id="4.1.1.97"/>
    </reaction>
</comment>
<dbReference type="Gene3D" id="1.10.3330.10">
    <property type="entry name" value="Oxo-4-hydroxy-4-carboxy-5-ureidoimidazoline decarboxylase"/>
    <property type="match status" value="1"/>
</dbReference>
<keyword evidence="5" id="KW-0210">Decarboxylase</keyword>
<feature type="compositionally biased region" description="Basic and acidic residues" evidence="7">
    <location>
        <begin position="74"/>
        <end position="89"/>
    </location>
</feature>
<evidence type="ECO:0000256" key="5">
    <source>
        <dbReference type="ARBA" id="ARBA00022793"/>
    </source>
</evidence>
<dbReference type="GO" id="GO:0051997">
    <property type="term" value="F:2-oxo-4-hydroxy-4-carboxy-5-ureidoimidazoline decarboxylase activity"/>
    <property type="evidence" value="ECO:0007669"/>
    <property type="project" value="UniProtKB-EC"/>
</dbReference>
<dbReference type="InterPro" id="IPR018020">
    <property type="entry name" value="OHCU_decarboxylase"/>
</dbReference>
<organism evidence="9 10">
    <name type="scientific">Nocardia terrae</name>
    <dbReference type="NCBI Taxonomy" id="2675851"/>
    <lineage>
        <taxon>Bacteria</taxon>
        <taxon>Bacillati</taxon>
        <taxon>Actinomycetota</taxon>
        <taxon>Actinomycetes</taxon>
        <taxon>Mycobacteriales</taxon>
        <taxon>Nocardiaceae</taxon>
        <taxon>Nocardia</taxon>
    </lineage>
</organism>
<dbReference type="RefSeq" id="WP_157387697.1">
    <property type="nucleotide sequence ID" value="NZ_WRPP01000002.1"/>
</dbReference>
<dbReference type="GO" id="GO:0019628">
    <property type="term" value="P:urate catabolic process"/>
    <property type="evidence" value="ECO:0007669"/>
    <property type="project" value="TreeGrafter"/>
</dbReference>
<keyword evidence="10" id="KW-1185">Reference proteome</keyword>
<evidence type="ECO:0000256" key="1">
    <source>
        <dbReference type="ARBA" id="ARBA00001163"/>
    </source>
</evidence>
<dbReference type="Pfam" id="PF09349">
    <property type="entry name" value="OHCU_decarbox"/>
    <property type="match status" value="1"/>
</dbReference>
<dbReference type="Proteomes" id="UP000466794">
    <property type="component" value="Unassembled WGS sequence"/>
</dbReference>
<evidence type="ECO:0000256" key="2">
    <source>
        <dbReference type="ARBA" id="ARBA00004754"/>
    </source>
</evidence>
<evidence type="ECO:0000256" key="3">
    <source>
        <dbReference type="ARBA" id="ARBA00012257"/>
    </source>
</evidence>
<evidence type="ECO:0000256" key="7">
    <source>
        <dbReference type="SAM" id="MobiDB-lite"/>
    </source>
</evidence>
<dbReference type="EMBL" id="WRPP01000002">
    <property type="protein sequence ID" value="MVU78144.1"/>
    <property type="molecule type" value="Genomic_DNA"/>
</dbReference>
<proteinExistence type="predicted"/>
<feature type="domain" description="Oxo-4-hydroxy-4-carboxy-5-ureidoimidazoline decarboxylase" evidence="8">
    <location>
        <begin position="10"/>
        <end position="164"/>
    </location>
</feature>
<protein>
    <recommendedName>
        <fullName evidence="3">2-oxo-4-hydroxy-4-carboxy-5-ureidoimidazoline decarboxylase</fullName>
        <ecNumber evidence="3">4.1.1.97</ecNumber>
    </recommendedName>
</protein>
<keyword evidence="6 9" id="KW-0456">Lyase</keyword>
<dbReference type="SUPFAM" id="SSF158694">
    <property type="entry name" value="UraD-Like"/>
    <property type="match status" value="1"/>
</dbReference>
<feature type="region of interest" description="Disordered" evidence="7">
    <location>
        <begin position="74"/>
        <end position="94"/>
    </location>
</feature>